<proteinExistence type="predicted"/>
<dbReference type="Gene3D" id="3.20.20.100">
    <property type="entry name" value="NADP-dependent oxidoreductase domain"/>
    <property type="match status" value="1"/>
</dbReference>
<evidence type="ECO:0000313" key="4">
    <source>
        <dbReference type="Proteomes" id="UP001215151"/>
    </source>
</evidence>
<dbReference type="InterPro" id="IPR023210">
    <property type="entry name" value="NADP_OxRdtase_dom"/>
</dbReference>
<dbReference type="AlphaFoldDB" id="A0AAD7XA98"/>
<evidence type="ECO:0000259" key="2">
    <source>
        <dbReference type="Pfam" id="PF00248"/>
    </source>
</evidence>
<reference evidence="3" key="1">
    <citation type="submission" date="2022-11" db="EMBL/GenBank/DDBJ databases">
        <title>Genome Sequence of Cubamyces cubensis.</title>
        <authorList>
            <person name="Buettner E."/>
        </authorList>
    </citation>
    <scope>NUCLEOTIDE SEQUENCE</scope>
    <source>
        <strain evidence="3">MPL-01</strain>
    </source>
</reference>
<keyword evidence="4" id="KW-1185">Reference proteome</keyword>
<evidence type="ECO:0000256" key="1">
    <source>
        <dbReference type="ARBA" id="ARBA00023002"/>
    </source>
</evidence>
<accession>A0AAD7XA98</accession>
<dbReference type="InterPro" id="IPR036812">
    <property type="entry name" value="NAD(P)_OxRdtase_dom_sf"/>
</dbReference>
<dbReference type="GO" id="GO:0016491">
    <property type="term" value="F:oxidoreductase activity"/>
    <property type="evidence" value="ECO:0007669"/>
    <property type="project" value="UniProtKB-KW"/>
</dbReference>
<evidence type="ECO:0000313" key="3">
    <source>
        <dbReference type="EMBL" id="KAJ8487040.1"/>
    </source>
</evidence>
<gene>
    <name evidence="3" type="ORF">ONZ51_g4439</name>
</gene>
<dbReference type="PANTHER" id="PTHR43625:SF40">
    <property type="entry name" value="ALDO-KETO REDUCTASE YAKC [NADP(+)]"/>
    <property type="match status" value="1"/>
</dbReference>
<dbReference type="Proteomes" id="UP001215151">
    <property type="component" value="Unassembled WGS sequence"/>
</dbReference>
<sequence length="341" mass="37641">MPLPTRKVGASNVTAIGYGAMGISAFYGKPLPDEERFKVLDAVYENGCTFWDTANIYADSEELIGKWFKRTGKRDEIFLATKFGIVGESDSDPGRTINGTPEYAMQALEASLKRLGTEYIDLWYLHRADPQVPIELTVRAMAEQVKAGKVKYIGLSEVSEQTLRRAHAVHPISAVEVEYSPFTLDIEDPKVGLLKAARELGVTIVAYSPLGRGLITGRYTSPDDFEEGDFRRQVPRYSKENFPNILKLVDGLKKIGAKYNATPGQIALAWLLAQGEDVIPIPGTTKIPNLKENLDAANIKLTPEDIQEVRKIANEADASNGPRYPPRLYAVLFANTPPLQG</sequence>
<organism evidence="3 4">
    <name type="scientific">Trametes cubensis</name>
    <dbReference type="NCBI Taxonomy" id="1111947"/>
    <lineage>
        <taxon>Eukaryota</taxon>
        <taxon>Fungi</taxon>
        <taxon>Dikarya</taxon>
        <taxon>Basidiomycota</taxon>
        <taxon>Agaricomycotina</taxon>
        <taxon>Agaricomycetes</taxon>
        <taxon>Polyporales</taxon>
        <taxon>Polyporaceae</taxon>
        <taxon>Trametes</taxon>
    </lineage>
</organism>
<name>A0AAD7XA98_9APHY</name>
<dbReference type="InterPro" id="IPR050791">
    <property type="entry name" value="Aldo-Keto_reductase"/>
</dbReference>
<comment type="caution">
    <text evidence="3">The sequence shown here is derived from an EMBL/GenBank/DDBJ whole genome shotgun (WGS) entry which is preliminary data.</text>
</comment>
<keyword evidence="1" id="KW-0560">Oxidoreductase</keyword>
<dbReference type="GO" id="GO:0005737">
    <property type="term" value="C:cytoplasm"/>
    <property type="evidence" value="ECO:0007669"/>
    <property type="project" value="TreeGrafter"/>
</dbReference>
<dbReference type="EMBL" id="JAPEVG010000086">
    <property type="protein sequence ID" value="KAJ8487040.1"/>
    <property type="molecule type" value="Genomic_DNA"/>
</dbReference>
<protein>
    <recommendedName>
        <fullName evidence="2">NADP-dependent oxidoreductase domain-containing protein</fullName>
    </recommendedName>
</protein>
<dbReference type="SUPFAM" id="SSF51430">
    <property type="entry name" value="NAD(P)-linked oxidoreductase"/>
    <property type="match status" value="1"/>
</dbReference>
<feature type="domain" description="NADP-dependent oxidoreductase" evidence="2">
    <location>
        <begin position="16"/>
        <end position="313"/>
    </location>
</feature>
<dbReference type="PANTHER" id="PTHR43625">
    <property type="entry name" value="AFLATOXIN B1 ALDEHYDE REDUCTASE"/>
    <property type="match status" value="1"/>
</dbReference>
<dbReference type="Pfam" id="PF00248">
    <property type="entry name" value="Aldo_ket_red"/>
    <property type="match status" value="1"/>
</dbReference>